<dbReference type="PANTHER" id="PTHR23073">
    <property type="entry name" value="26S PROTEASOME REGULATORY SUBUNIT"/>
    <property type="match status" value="1"/>
</dbReference>
<dbReference type="InterPro" id="IPR012340">
    <property type="entry name" value="NA-bd_OB-fold"/>
</dbReference>
<dbReference type="Gene3D" id="2.40.50.140">
    <property type="entry name" value="Nucleic acid-binding proteins"/>
    <property type="match status" value="1"/>
</dbReference>
<comment type="similarity">
    <text evidence="2">Belongs to the AAA ATPase family.</text>
</comment>
<dbReference type="FunFam" id="3.40.50.300:FF:000033">
    <property type="entry name" value="26S protease regulatory subunit 6B"/>
    <property type="match status" value="1"/>
</dbReference>
<dbReference type="SMART" id="SM00382">
    <property type="entry name" value="AAA"/>
    <property type="match status" value="1"/>
</dbReference>
<evidence type="ECO:0000256" key="1">
    <source>
        <dbReference type="ARBA" id="ARBA00004496"/>
    </source>
</evidence>
<keyword evidence="4" id="KW-0547">Nucleotide-binding</keyword>
<evidence type="ECO:0000256" key="3">
    <source>
        <dbReference type="ARBA" id="ARBA00022490"/>
    </source>
</evidence>
<accession>A0A6H5HRF2</accession>
<dbReference type="InterPro" id="IPR043988">
    <property type="entry name" value="CCZ1/INTU_longin_2"/>
</dbReference>
<organism evidence="10 11">
    <name type="scientific">Nesidiocoris tenuis</name>
    <dbReference type="NCBI Taxonomy" id="355587"/>
    <lineage>
        <taxon>Eukaryota</taxon>
        <taxon>Metazoa</taxon>
        <taxon>Ecdysozoa</taxon>
        <taxon>Arthropoda</taxon>
        <taxon>Hexapoda</taxon>
        <taxon>Insecta</taxon>
        <taxon>Pterygota</taxon>
        <taxon>Neoptera</taxon>
        <taxon>Paraneoptera</taxon>
        <taxon>Hemiptera</taxon>
        <taxon>Heteroptera</taxon>
        <taxon>Panheteroptera</taxon>
        <taxon>Cimicomorpha</taxon>
        <taxon>Miridae</taxon>
        <taxon>Dicyphina</taxon>
        <taxon>Nesidiocoris</taxon>
    </lineage>
</organism>
<dbReference type="CDD" id="cd19502">
    <property type="entry name" value="RecA-like_PAN_like"/>
    <property type="match status" value="1"/>
</dbReference>
<feature type="coiled-coil region" evidence="7">
    <location>
        <begin position="1021"/>
        <end position="1048"/>
    </location>
</feature>
<sequence length="1113" mass="128816">MTPTRLLLDLLQSKAGCKAPGTLGSGSGCRSPRSHAATRHFKTKNFEFRKEYLHRINKQHKKDLNSFQDSAVCSHVCRDDLLEIYLGLRESGILQLMEEGIKDLVYWREVFPISLKRGLATSNPSLPYPMPTGRWFLLVVALCMSYCQRCRITGQQGPDPHYVEEAQATLRHIIKLGTAHFLSKWSVILDKSGESDSPPLNKSMVAIKECGMLFEIEEEGESEPTTYWKLQRQLEFLAVQEEYIKDEQRNLKKEYLHAQEEVKRIQSVPLVIGQFLEAVDQNTGIVGSTTATLSSTFSRPKPILPFLCFKLVNTNAARTLTIVTKAHSSLSNLNFSADEKPDVQYSDIGGMDMQKQEIREAVELPLTHFELYRQIGIDPPRGVLMYGPPGCGKTMLAKAVAHHTTAAFIRVVGSEFVQKYLGEGPRMVRDVFRLAKENAPAIIFIDEIDAIATKRFDAQTGADREVQRILLELLNQMDGFDQTTNVKVIMATNRADTLDPALLRPGRLDRKIEFPLPDRRQKRLVFSTITTKMNLSEEVDLEDYVARPDRISGADINAICQENKLFPERAMLDNFSFRLRNQLLADRPSLQLAVEPIESVCRSDRKTALNHPVPVIAKKAKNPAGYREFVKVKPESVGGELGVYTNRGKTYKKVRYGPDDGFLIHRNLNPRQVTELNLCPDKFEELGTKNELTYKSRVEKAQALAAQKNALSDESELRRESFKNAANRREESSTTKEIRIMNKLIGKNAEKALVDKQEEMLDFYRSVGSKQVLAMRERQIQDNEHFKELGLKSREAFMSRAADSGPTEYEEMLSHRKELQAKNRKLVDVLKKQAVEKEILRDLVREVNAESAERYDAFVDAEMARDVKRLEAEEIERQEHFKVNDKITNYRDYVRQVREAEERILVDRENEFLKKKEKFNKAYAEKRENIRKEREKLLNRVGEDLTSEMEKREQEEMEYYYTLEKEKDLRQQDMEVQERLDKKLACDNLMKDWRRITEENRRIKEADRRRELDEKARNDKFLEEENRIKSAEQRKHLVEKDITRMELMYQINERQLKRTADAEAKARETKLLKAEGFVRDGKIRERMMERTDDFSKAGLPDRFLTGIKQHFHL</sequence>
<dbReference type="PROSITE" id="PS51257">
    <property type="entry name" value="PROKAR_LIPOPROTEIN"/>
    <property type="match status" value="1"/>
</dbReference>
<reference evidence="10 11" key="1">
    <citation type="submission" date="2020-02" db="EMBL/GenBank/DDBJ databases">
        <authorList>
            <person name="Ferguson B K."/>
        </authorList>
    </citation>
    <scope>NUCLEOTIDE SEQUENCE [LARGE SCALE GENOMIC DNA]</scope>
</reference>
<dbReference type="InterPro" id="IPR027417">
    <property type="entry name" value="P-loop_NTPase"/>
</dbReference>
<feature type="coiled-coil region" evidence="7">
    <location>
        <begin position="883"/>
        <end position="940"/>
    </location>
</feature>
<feature type="domain" description="AAA+ ATPase" evidence="9">
    <location>
        <begin position="379"/>
        <end position="518"/>
    </location>
</feature>
<dbReference type="Pfam" id="PF00004">
    <property type="entry name" value="AAA"/>
    <property type="match status" value="1"/>
</dbReference>
<evidence type="ECO:0000256" key="6">
    <source>
        <dbReference type="ARBA" id="ARBA00022942"/>
    </source>
</evidence>
<dbReference type="Gene3D" id="1.10.8.60">
    <property type="match status" value="1"/>
</dbReference>
<feature type="region of interest" description="Disordered" evidence="8">
    <location>
        <begin position="707"/>
        <end position="733"/>
    </location>
</feature>
<keyword evidence="6" id="KW-0647">Proteasome</keyword>
<dbReference type="InterPro" id="IPR003960">
    <property type="entry name" value="ATPase_AAA_CS"/>
</dbReference>
<dbReference type="InterPro" id="IPR050221">
    <property type="entry name" value="26S_Proteasome_ATPase"/>
</dbReference>
<proteinExistence type="inferred from homology"/>
<evidence type="ECO:0000256" key="5">
    <source>
        <dbReference type="ARBA" id="ARBA00022840"/>
    </source>
</evidence>
<dbReference type="InterPro" id="IPR003593">
    <property type="entry name" value="AAA+_ATPase"/>
</dbReference>
<comment type="subcellular location">
    <subcellularLocation>
        <location evidence="1">Cytoplasm</location>
    </subcellularLocation>
</comment>
<evidence type="ECO:0000259" key="9">
    <source>
        <dbReference type="SMART" id="SM00382"/>
    </source>
</evidence>
<evidence type="ECO:0000256" key="2">
    <source>
        <dbReference type="ARBA" id="ARBA00006914"/>
    </source>
</evidence>
<dbReference type="Proteomes" id="UP000479000">
    <property type="component" value="Unassembled WGS sequence"/>
</dbReference>
<dbReference type="Gene3D" id="3.40.50.300">
    <property type="entry name" value="P-loop containing nucleotide triphosphate hydrolases"/>
    <property type="match status" value="1"/>
</dbReference>
<dbReference type="GO" id="GO:0016192">
    <property type="term" value="P:vesicle-mediated transport"/>
    <property type="evidence" value="ECO:0007669"/>
    <property type="project" value="InterPro"/>
</dbReference>
<dbReference type="SUPFAM" id="SSF52540">
    <property type="entry name" value="P-loop containing nucleoside triphosphate hydrolases"/>
    <property type="match status" value="1"/>
</dbReference>
<evidence type="ECO:0000256" key="7">
    <source>
        <dbReference type="SAM" id="Coils"/>
    </source>
</evidence>
<dbReference type="InterPro" id="IPR003959">
    <property type="entry name" value="ATPase_AAA_core"/>
</dbReference>
<dbReference type="GO" id="GO:0000502">
    <property type="term" value="C:proteasome complex"/>
    <property type="evidence" value="ECO:0007669"/>
    <property type="project" value="UniProtKB-KW"/>
</dbReference>
<evidence type="ECO:0000313" key="10">
    <source>
        <dbReference type="EMBL" id="CAB0019465.1"/>
    </source>
</evidence>
<dbReference type="GO" id="GO:0016887">
    <property type="term" value="F:ATP hydrolysis activity"/>
    <property type="evidence" value="ECO:0007669"/>
    <property type="project" value="InterPro"/>
</dbReference>
<dbReference type="GO" id="GO:0005524">
    <property type="term" value="F:ATP binding"/>
    <property type="evidence" value="ECO:0007669"/>
    <property type="project" value="UniProtKB-KW"/>
</dbReference>
<keyword evidence="11" id="KW-1185">Reference proteome</keyword>
<gene>
    <name evidence="10" type="ORF">NTEN_LOCUS23177</name>
</gene>
<protein>
    <recommendedName>
        <fullName evidence="9">AAA+ ATPase domain-containing protein</fullName>
    </recommendedName>
</protein>
<dbReference type="Pfam" id="PF19032">
    <property type="entry name" value="Intu_longin_2"/>
    <property type="match status" value="1"/>
</dbReference>
<keyword evidence="5" id="KW-0067">ATP-binding</keyword>
<dbReference type="AlphaFoldDB" id="A0A6H5HRF2"/>
<evidence type="ECO:0000313" key="11">
    <source>
        <dbReference type="Proteomes" id="UP000479000"/>
    </source>
</evidence>
<feature type="compositionally biased region" description="Basic and acidic residues" evidence="8">
    <location>
        <begin position="715"/>
        <end position="733"/>
    </location>
</feature>
<evidence type="ECO:0000256" key="4">
    <source>
        <dbReference type="ARBA" id="ARBA00022741"/>
    </source>
</evidence>
<dbReference type="PROSITE" id="PS00674">
    <property type="entry name" value="AAA"/>
    <property type="match status" value="1"/>
</dbReference>
<keyword evidence="3" id="KW-0963">Cytoplasm</keyword>
<name>A0A6H5HRF2_9HEMI</name>
<dbReference type="EMBL" id="CADCXU010033965">
    <property type="protein sequence ID" value="CAB0019465.1"/>
    <property type="molecule type" value="Genomic_DNA"/>
</dbReference>
<dbReference type="GO" id="GO:0005737">
    <property type="term" value="C:cytoplasm"/>
    <property type="evidence" value="ECO:0007669"/>
    <property type="project" value="UniProtKB-SubCell"/>
</dbReference>
<dbReference type="OrthoDB" id="10255768at2759"/>
<keyword evidence="7" id="KW-0175">Coiled coil</keyword>
<evidence type="ECO:0000256" key="8">
    <source>
        <dbReference type="SAM" id="MobiDB-lite"/>
    </source>
</evidence>